<dbReference type="CDD" id="cd05466">
    <property type="entry name" value="PBP2_LTTR_substrate"/>
    <property type="match status" value="1"/>
</dbReference>
<evidence type="ECO:0000256" key="4">
    <source>
        <dbReference type="ARBA" id="ARBA00023163"/>
    </source>
</evidence>
<evidence type="ECO:0000256" key="1">
    <source>
        <dbReference type="ARBA" id="ARBA00009437"/>
    </source>
</evidence>
<dbReference type="PRINTS" id="PR00039">
    <property type="entry name" value="HTHLYSR"/>
</dbReference>
<evidence type="ECO:0000256" key="3">
    <source>
        <dbReference type="ARBA" id="ARBA00023125"/>
    </source>
</evidence>
<evidence type="ECO:0000313" key="6">
    <source>
        <dbReference type="EMBL" id="MBS5520475.1"/>
    </source>
</evidence>
<dbReference type="GO" id="GO:0003700">
    <property type="term" value="F:DNA-binding transcription factor activity"/>
    <property type="evidence" value="ECO:0007669"/>
    <property type="project" value="InterPro"/>
</dbReference>
<keyword evidence="3" id="KW-0238">DNA-binding</keyword>
<dbReference type="Pfam" id="PF00126">
    <property type="entry name" value="HTH_1"/>
    <property type="match status" value="1"/>
</dbReference>
<comment type="similarity">
    <text evidence="1">Belongs to the LysR transcriptional regulatory family.</text>
</comment>
<dbReference type="GO" id="GO:0003677">
    <property type="term" value="F:DNA binding"/>
    <property type="evidence" value="ECO:0007669"/>
    <property type="project" value="UniProtKB-KW"/>
</dbReference>
<dbReference type="Pfam" id="PF03466">
    <property type="entry name" value="LysR_substrate"/>
    <property type="match status" value="1"/>
</dbReference>
<dbReference type="PROSITE" id="PS50931">
    <property type="entry name" value="HTH_LYSR"/>
    <property type="match status" value="1"/>
</dbReference>
<dbReference type="SUPFAM" id="SSF53850">
    <property type="entry name" value="Periplasmic binding protein-like II"/>
    <property type="match status" value="1"/>
</dbReference>
<dbReference type="Proteomes" id="UP000754226">
    <property type="component" value="Unassembled WGS sequence"/>
</dbReference>
<feature type="domain" description="HTH lysR-type" evidence="5">
    <location>
        <begin position="1"/>
        <end position="58"/>
    </location>
</feature>
<dbReference type="FunFam" id="1.10.10.10:FF:000001">
    <property type="entry name" value="LysR family transcriptional regulator"/>
    <property type="match status" value="1"/>
</dbReference>
<evidence type="ECO:0000313" key="7">
    <source>
        <dbReference type="Proteomes" id="UP000754226"/>
    </source>
</evidence>
<dbReference type="InterPro" id="IPR005119">
    <property type="entry name" value="LysR_subst-bd"/>
</dbReference>
<dbReference type="SUPFAM" id="SSF46785">
    <property type="entry name" value="Winged helix' DNA-binding domain"/>
    <property type="match status" value="1"/>
</dbReference>
<accession>A0A943I213</accession>
<organism evidence="6 7">
    <name type="scientific">Acidaminococcus intestini</name>
    <dbReference type="NCBI Taxonomy" id="187327"/>
    <lineage>
        <taxon>Bacteria</taxon>
        <taxon>Bacillati</taxon>
        <taxon>Bacillota</taxon>
        <taxon>Negativicutes</taxon>
        <taxon>Acidaminococcales</taxon>
        <taxon>Acidaminococcaceae</taxon>
        <taxon>Acidaminococcus</taxon>
    </lineage>
</organism>
<dbReference type="InterPro" id="IPR000847">
    <property type="entry name" value="LysR_HTH_N"/>
</dbReference>
<dbReference type="PANTHER" id="PTHR30419:SF8">
    <property type="entry name" value="NITROGEN ASSIMILATION TRANSCRIPTIONAL ACTIVATOR-RELATED"/>
    <property type="match status" value="1"/>
</dbReference>
<dbReference type="Gene3D" id="3.40.190.290">
    <property type="match status" value="1"/>
</dbReference>
<dbReference type="InterPro" id="IPR036390">
    <property type="entry name" value="WH_DNA-bd_sf"/>
</dbReference>
<comment type="caution">
    <text evidence="6">The sequence shown here is derived from an EMBL/GenBank/DDBJ whole genome shotgun (WGS) entry which is preliminary data.</text>
</comment>
<protein>
    <submittedName>
        <fullName evidence="6">LysR family transcriptional regulator</fullName>
    </submittedName>
</protein>
<keyword evidence="2" id="KW-0805">Transcription regulation</keyword>
<dbReference type="PANTHER" id="PTHR30419">
    <property type="entry name" value="HTH-TYPE TRANSCRIPTIONAL REGULATOR YBHD"/>
    <property type="match status" value="1"/>
</dbReference>
<dbReference type="InterPro" id="IPR050950">
    <property type="entry name" value="HTH-type_LysR_regulators"/>
</dbReference>
<evidence type="ECO:0000256" key="2">
    <source>
        <dbReference type="ARBA" id="ARBA00023015"/>
    </source>
</evidence>
<dbReference type="EMBL" id="JAGZCZ010000013">
    <property type="protein sequence ID" value="MBS5520475.1"/>
    <property type="molecule type" value="Genomic_DNA"/>
</dbReference>
<dbReference type="AlphaFoldDB" id="A0A943I213"/>
<dbReference type="GO" id="GO:0005829">
    <property type="term" value="C:cytosol"/>
    <property type="evidence" value="ECO:0007669"/>
    <property type="project" value="TreeGrafter"/>
</dbReference>
<reference evidence="6" key="1">
    <citation type="submission" date="2021-02" db="EMBL/GenBank/DDBJ databases">
        <title>Infant gut strain persistence is associated with maternal origin, phylogeny, and functional potential including surface adhesion and iron acquisition.</title>
        <authorList>
            <person name="Lou Y.C."/>
        </authorList>
    </citation>
    <scope>NUCLEOTIDE SEQUENCE</scope>
    <source>
        <strain evidence="6">L3_106_000M1_dasL3_106_000M1_concoct_15</strain>
    </source>
</reference>
<gene>
    <name evidence="6" type="ORF">KHX13_09250</name>
</gene>
<proteinExistence type="inferred from homology"/>
<sequence>MDTRTLSYIIAIAEEKSISKAAERLYMAQSSLSQYLTTLETSLGYPLFVRRHQGVRLTEAGKLYLDFAYRTINAYHQVQDAMQDISELHRGQIILGVSTFRGSYLLPPVITAFAQKYPGVHVNIVEGDSVELENMLQRGDIDLALLVLGKAAKNLEAAFLMDDEICLIANPHHPIMKKVRKGARHNLLETPPWFIDIHEISQYEFILSGYDTILGAKAREIFTRHHISPIVHNENLSALFAASMGAGGIGLAFTYYSSRRYFQGAEFISLGKDGTSVELSIAMPKGGYHSKAALAFADVMKEVLTPNR</sequence>
<dbReference type="InterPro" id="IPR036388">
    <property type="entry name" value="WH-like_DNA-bd_sf"/>
</dbReference>
<name>A0A943I213_9FIRM</name>
<dbReference type="Gene3D" id="1.10.10.10">
    <property type="entry name" value="Winged helix-like DNA-binding domain superfamily/Winged helix DNA-binding domain"/>
    <property type="match status" value="1"/>
</dbReference>
<keyword evidence="4" id="KW-0804">Transcription</keyword>
<evidence type="ECO:0000259" key="5">
    <source>
        <dbReference type="PROSITE" id="PS50931"/>
    </source>
</evidence>